<evidence type="ECO:0000313" key="3">
    <source>
        <dbReference type="Proteomes" id="UP000010552"/>
    </source>
</evidence>
<reference evidence="3" key="1">
    <citation type="journal article" date="2013" name="Science">
        <title>Comparative analysis of bat genomes provides insight into the evolution of flight and immunity.</title>
        <authorList>
            <person name="Zhang G."/>
            <person name="Cowled C."/>
            <person name="Shi Z."/>
            <person name="Huang Z."/>
            <person name="Bishop-Lilly K.A."/>
            <person name="Fang X."/>
            <person name="Wynne J.W."/>
            <person name="Xiong Z."/>
            <person name="Baker M.L."/>
            <person name="Zhao W."/>
            <person name="Tachedjian M."/>
            <person name="Zhu Y."/>
            <person name="Zhou P."/>
            <person name="Jiang X."/>
            <person name="Ng J."/>
            <person name="Yang L."/>
            <person name="Wu L."/>
            <person name="Xiao J."/>
            <person name="Feng Y."/>
            <person name="Chen Y."/>
            <person name="Sun X."/>
            <person name="Zhang Y."/>
            <person name="Marsh G.A."/>
            <person name="Crameri G."/>
            <person name="Broder C.C."/>
            <person name="Frey K.G."/>
            <person name="Wang L.F."/>
            <person name="Wang J."/>
        </authorList>
    </citation>
    <scope>NUCLEOTIDE SEQUENCE [LARGE SCALE GENOMIC DNA]</scope>
</reference>
<evidence type="ECO:0000313" key="2">
    <source>
        <dbReference type="EMBL" id="ELK18287.1"/>
    </source>
</evidence>
<feature type="region of interest" description="Disordered" evidence="1">
    <location>
        <begin position="1"/>
        <end position="28"/>
    </location>
</feature>
<name>L5L3R5_PTEAL</name>
<dbReference type="InParanoid" id="L5L3R5"/>
<proteinExistence type="predicted"/>
<keyword evidence="3" id="KW-1185">Reference proteome</keyword>
<organism evidence="2 3">
    <name type="scientific">Pteropus alecto</name>
    <name type="common">Black flying fox</name>
    <dbReference type="NCBI Taxonomy" id="9402"/>
    <lineage>
        <taxon>Eukaryota</taxon>
        <taxon>Metazoa</taxon>
        <taxon>Chordata</taxon>
        <taxon>Craniata</taxon>
        <taxon>Vertebrata</taxon>
        <taxon>Euteleostomi</taxon>
        <taxon>Mammalia</taxon>
        <taxon>Eutheria</taxon>
        <taxon>Laurasiatheria</taxon>
        <taxon>Chiroptera</taxon>
        <taxon>Yinpterochiroptera</taxon>
        <taxon>Pteropodoidea</taxon>
        <taxon>Pteropodidae</taxon>
        <taxon>Pteropodinae</taxon>
        <taxon>Pteropus</taxon>
    </lineage>
</organism>
<protein>
    <submittedName>
        <fullName evidence="2">Uncharacterized protein</fullName>
    </submittedName>
</protein>
<gene>
    <name evidence="2" type="ORF">PAL_GLEAN10009513</name>
</gene>
<dbReference type="Proteomes" id="UP000010552">
    <property type="component" value="Unassembled WGS sequence"/>
</dbReference>
<sequence length="61" mass="6792">MGDRRATPHSQHPLYVEKGVKPSGQLSKVVRPQPEFLRSGEGQPFFRDSWPSCTLAPSLSL</sequence>
<dbReference type="AlphaFoldDB" id="L5L3R5"/>
<evidence type="ECO:0000256" key="1">
    <source>
        <dbReference type="SAM" id="MobiDB-lite"/>
    </source>
</evidence>
<dbReference type="EMBL" id="KB030332">
    <property type="protein sequence ID" value="ELK18287.1"/>
    <property type="molecule type" value="Genomic_DNA"/>
</dbReference>
<accession>L5L3R5</accession>